<feature type="transmembrane region" description="Helical" evidence="1">
    <location>
        <begin position="15"/>
        <end position="37"/>
    </location>
</feature>
<proteinExistence type="predicted"/>
<reference evidence="2" key="1">
    <citation type="submission" date="2022-03" db="EMBL/GenBank/DDBJ databases">
        <title>Identification of a novel bacterium isolated from mangrove sediments.</title>
        <authorList>
            <person name="Pan X."/>
        </authorList>
    </citation>
    <scope>NUCLEOTIDE SEQUENCE</scope>
    <source>
        <strain evidence="2">B2580</strain>
    </source>
</reference>
<keyword evidence="3" id="KW-1185">Reference proteome</keyword>
<protein>
    <submittedName>
        <fullName evidence="2">PepSY domain-containing protein</fullName>
    </submittedName>
</protein>
<organism evidence="2 3">
    <name type="scientific">Novosphingobium album</name>
    <name type="common">ex Hu et al. 2023</name>
    <dbReference type="NCBI Taxonomy" id="2930093"/>
    <lineage>
        <taxon>Bacteria</taxon>
        <taxon>Pseudomonadati</taxon>
        <taxon>Pseudomonadota</taxon>
        <taxon>Alphaproteobacteria</taxon>
        <taxon>Sphingomonadales</taxon>
        <taxon>Sphingomonadaceae</taxon>
        <taxon>Novosphingobium</taxon>
    </lineage>
</organism>
<keyword evidence="1" id="KW-0472">Membrane</keyword>
<gene>
    <name evidence="2" type="ORF">MTR64_07460</name>
</gene>
<accession>A0ABT0B0D4</accession>
<dbReference type="PANTHER" id="PTHR34219:SF5">
    <property type="entry name" value="BLR4505 PROTEIN"/>
    <property type="match status" value="1"/>
</dbReference>
<keyword evidence="1" id="KW-0812">Transmembrane</keyword>
<name>A0ABT0B0D4_9SPHN</name>
<comment type="caution">
    <text evidence="2">The sequence shown here is derived from an EMBL/GenBank/DDBJ whole genome shotgun (WGS) entry which is preliminary data.</text>
</comment>
<evidence type="ECO:0000256" key="1">
    <source>
        <dbReference type="SAM" id="Phobius"/>
    </source>
</evidence>
<dbReference type="InterPro" id="IPR005625">
    <property type="entry name" value="PepSY-ass_TM"/>
</dbReference>
<evidence type="ECO:0000313" key="2">
    <source>
        <dbReference type="EMBL" id="MCJ2178396.1"/>
    </source>
</evidence>
<dbReference type="RefSeq" id="WP_243992408.1">
    <property type="nucleotide sequence ID" value="NZ_JALHLE010000008.1"/>
</dbReference>
<dbReference type="Pfam" id="PF03929">
    <property type="entry name" value="PepSY_TM"/>
    <property type="match status" value="1"/>
</dbReference>
<dbReference type="PANTHER" id="PTHR34219">
    <property type="entry name" value="IRON-REGULATED INNER MEMBRANE PROTEIN-RELATED"/>
    <property type="match status" value="1"/>
</dbReference>
<feature type="transmembrane region" description="Helical" evidence="1">
    <location>
        <begin position="348"/>
        <end position="369"/>
    </location>
</feature>
<dbReference type="Proteomes" id="UP001162880">
    <property type="component" value="Unassembled WGS sequence"/>
</dbReference>
<dbReference type="EMBL" id="JALHLE010000008">
    <property type="protein sequence ID" value="MCJ2178396.1"/>
    <property type="molecule type" value="Genomic_DNA"/>
</dbReference>
<feature type="transmembrane region" description="Helical" evidence="1">
    <location>
        <begin position="148"/>
        <end position="169"/>
    </location>
</feature>
<evidence type="ECO:0000313" key="3">
    <source>
        <dbReference type="Proteomes" id="UP001162880"/>
    </source>
</evidence>
<sequence>MTIKGREFWMATHRYSGLVILVFLGFAALTGSVLVYLRPLDAAINADLFRQSPVREAPPVPRLVEAFRASHPEFTVRSFPLSVPVDARIPVKVTARDGVQDIDQVFLDRASGELAGTRSSKAALSRRGIAGLLHSVHYTLMLGDYGRWFMGVIALTWLVSNFVGIYLTFPARGAFWKQWKRTWRFSFKSAFPRLMMDLHRSSGLWLLVPLTLLAVTSVCMNFFGEAYGPVVDRLVPERELALPKSEAKGPLTFFTAVEQARAVAQEMDETWHPATVLYDAAEDRIGVTMTDNGLLSYHDLGPIYFYFDAQSGRLAEVFDPYHGNGNLAMYRWLYPVHSGHIAGLPTEILVIIMGLVIFGMCVTGVYLWWKKRPARVMRRRTLKGSAR</sequence>
<feature type="transmembrane region" description="Helical" evidence="1">
    <location>
        <begin position="203"/>
        <end position="223"/>
    </location>
</feature>
<keyword evidence="1" id="KW-1133">Transmembrane helix</keyword>